<dbReference type="InterPro" id="IPR042099">
    <property type="entry name" value="ANL_N_sf"/>
</dbReference>
<evidence type="ECO:0000313" key="2">
    <source>
        <dbReference type="Proteomes" id="UP001152592"/>
    </source>
</evidence>
<dbReference type="Gene3D" id="3.40.50.12780">
    <property type="entry name" value="N-terminal domain of ligase-like"/>
    <property type="match status" value="1"/>
</dbReference>
<gene>
    <name evidence="1" type="ORF">PSALAMII_LOCUS7232</name>
</gene>
<protein>
    <recommendedName>
        <fullName evidence="3">AMP-dependent synthetase/ligase domain-containing protein</fullName>
    </recommendedName>
</protein>
<dbReference type="SUPFAM" id="SSF56801">
    <property type="entry name" value="Acetyl-CoA synthetase-like"/>
    <property type="match status" value="1"/>
</dbReference>
<dbReference type="AlphaFoldDB" id="A0A9W4JIX0"/>
<sequence>MDSAQPFQCTILQRLHKLIAEHPDTLYCTHPISSDISDGWRDVSFRDLAYAINYMVRWIRTEVSLSSDHLTLAYLGGNDIRYCAFVFACMQLRHKAVLLSSRNSEQASTYLFGAIGCTRVIYSPERTRQADALTAADHSLEAWRVPDLWDVFGGEPDDEFSQIPTPGSDPEERVAVYIHSSGTTAGTSDKWLFSRPGECERLRLCFRR</sequence>
<proteinExistence type="predicted"/>
<name>A0A9W4JIX0_9EURO</name>
<evidence type="ECO:0000313" key="1">
    <source>
        <dbReference type="EMBL" id="CAG8396628.1"/>
    </source>
</evidence>
<dbReference type="EMBL" id="CAJVPD010000249">
    <property type="protein sequence ID" value="CAG8396628.1"/>
    <property type="molecule type" value="Genomic_DNA"/>
</dbReference>
<dbReference type="Proteomes" id="UP001152592">
    <property type="component" value="Unassembled WGS sequence"/>
</dbReference>
<reference evidence="1" key="1">
    <citation type="submission" date="2021-07" db="EMBL/GenBank/DDBJ databases">
        <authorList>
            <person name="Branca A.L. A."/>
        </authorList>
    </citation>
    <scope>NUCLEOTIDE SEQUENCE</scope>
</reference>
<dbReference type="OrthoDB" id="2139348at2759"/>
<comment type="caution">
    <text evidence="1">The sequence shown here is derived from an EMBL/GenBank/DDBJ whole genome shotgun (WGS) entry which is preliminary data.</text>
</comment>
<evidence type="ECO:0008006" key="3">
    <source>
        <dbReference type="Google" id="ProtNLM"/>
    </source>
</evidence>
<organism evidence="1 2">
    <name type="scientific">Penicillium salamii</name>
    <dbReference type="NCBI Taxonomy" id="1612424"/>
    <lineage>
        <taxon>Eukaryota</taxon>
        <taxon>Fungi</taxon>
        <taxon>Dikarya</taxon>
        <taxon>Ascomycota</taxon>
        <taxon>Pezizomycotina</taxon>
        <taxon>Eurotiomycetes</taxon>
        <taxon>Eurotiomycetidae</taxon>
        <taxon>Eurotiales</taxon>
        <taxon>Aspergillaceae</taxon>
        <taxon>Penicillium</taxon>
    </lineage>
</organism>
<accession>A0A9W4JIX0</accession>